<dbReference type="PROSITE" id="PS51257">
    <property type="entry name" value="PROKAR_LIPOPROTEIN"/>
    <property type="match status" value="1"/>
</dbReference>
<sequence>MKTKNLLFFVFAVYAGFSCTGVKNMSGTLSKSDNGRSTATTTTSKHGDYLSSGSTTDSSYRRPVSKSSYTPVISATETRNSETYRKDYGRLADTKTENSVPVISGNVDYNQKLIALYTEMDKMADVVLYELDITERRWNMLLEKYKTSNANDRDMISRDLDKLTADQLTLYKAYTNIYKNGKSDWPRVKSEVESTLMNLRGFDKK</sequence>
<protein>
    <submittedName>
        <fullName evidence="2">Uncharacterized protein</fullName>
    </submittedName>
</protein>
<dbReference type="AlphaFoldDB" id="A0A4R5E040"/>
<name>A0A4R5E040_9BACT</name>
<dbReference type="Proteomes" id="UP000294850">
    <property type="component" value="Unassembled WGS sequence"/>
</dbReference>
<gene>
    <name evidence="2" type="ORF">E0F88_01255</name>
</gene>
<dbReference type="EMBL" id="SMFL01000001">
    <property type="protein sequence ID" value="TDE18200.1"/>
    <property type="molecule type" value="Genomic_DNA"/>
</dbReference>
<keyword evidence="3" id="KW-1185">Reference proteome</keyword>
<accession>A0A4R5E040</accession>
<proteinExistence type="predicted"/>
<feature type="region of interest" description="Disordered" evidence="1">
    <location>
        <begin position="28"/>
        <end position="69"/>
    </location>
</feature>
<evidence type="ECO:0000313" key="3">
    <source>
        <dbReference type="Proteomes" id="UP000294850"/>
    </source>
</evidence>
<evidence type="ECO:0000313" key="2">
    <source>
        <dbReference type="EMBL" id="TDE18200.1"/>
    </source>
</evidence>
<evidence type="ECO:0000256" key="1">
    <source>
        <dbReference type="SAM" id="MobiDB-lite"/>
    </source>
</evidence>
<dbReference type="OrthoDB" id="947702at2"/>
<organism evidence="2 3">
    <name type="scientific">Dyadobacter psychrotolerans</name>
    <dbReference type="NCBI Taxonomy" id="2541721"/>
    <lineage>
        <taxon>Bacteria</taxon>
        <taxon>Pseudomonadati</taxon>
        <taxon>Bacteroidota</taxon>
        <taxon>Cytophagia</taxon>
        <taxon>Cytophagales</taxon>
        <taxon>Spirosomataceae</taxon>
        <taxon>Dyadobacter</taxon>
    </lineage>
</organism>
<dbReference type="RefSeq" id="WP_131955880.1">
    <property type="nucleotide sequence ID" value="NZ_SMFL01000001.1"/>
</dbReference>
<reference evidence="2 3" key="1">
    <citation type="submission" date="2019-03" db="EMBL/GenBank/DDBJ databases">
        <title>Dyadobacter AR-3-6 sp. nov., isolated from arctic soil.</title>
        <authorList>
            <person name="Chaudhary D.K."/>
        </authorList>
    </citation>
    <scope>NUCLEOTIDE SEQUENCE [LARGE SCALE GENOMIC DNA]</scope>
    <source>
        <strain evidence="2 3">AR-3-6</strain>
    </source>
</reference>
<comment type="caution">
    <text evidence="2">The sequence shown here is derived from an EMBL/GenBank/DDBJ whole genome shotgun (WGS) entry which is preliminary data.</text>
</comment>
<feature type="compositionally biased region" description="Polar residues" evidence="1">
    <location>
        <begin position="28"/>
        <end position="44"/>
    </location>
</feature>